<keyword evidence="2" id="KW-1185">Reference proteome</keyword>
<gene>
    <name evidence="1" type="ORF">ILEXP_LOCUS20117</name>
</gene>
<evidence type="ECO:0000313" key="1">
    <source>
        <dbReference type="EMBL" id="CAK9151944.1"/>
    </source>
</evidence>
<dbReference type="EMBL" id="CAUOFW020002178">
    <property type="protein sequence ID" value="CAK9151944.1"/>
    <property type="molecule type" value="Genomic_DNA"/>
</dbReference>
<dbReference type="AlphaFoldDB" id="A0ABC8S9T5"/>
<accession>A0ABC8S9T5</accession>
<comment type="caution">
    <text evidence="1">The sequence shown here is derived from an EMBL/GenBank/DDBJ whole genome shotgun (WGS) entry which is preliminary data.</text>
</comment>
<reference evidence="1 2" key="1">
    <citation type="submission" date="2024-02" db="EMBL/GenBank/DDBJ databases">
        <authorList>
            <person name="Vignale AGUSTIN F."/>
            <person name="Sosa J E."/>
            <person name="Modenutti C."/>
        </authorList>
    </citation>
    <scope>NUCLEOTIDE SEQUENCE [LARGE SCALE GENOMIC DNA]</scope>
</reference>
<feature type="non-terminal residue" evidence="1">
    <location>
        <position position="1"/>
    </location>
</feature>
<protein>
    <submittedName>
        <fullName evidence="1">Uncharacterized protein</fullName>
    </submittedName>
</protein>
<organism evidence="1 2">
    <name type="scientific">Ilex paraguariensis</name>
    <name type="common">yerba mate</name>
    <dbReference type="NCBI Taxonomy" id="185542"/>
    <lineage>
        <taxon>Eukaryota</taxon>
        <taxon>Viridiplantae</taxon>
        <taxon>Streptophyta</taxon>
        <taxon>Embryophyta</taxon>
        <taxon>Tracheophyta</taxon>
        <taxon>Spermatophyta</taxon>
        <taxon>Magnoliopsida</taxon>
        <taxon>eudicotyledons</taxon>
        <taxon>Gunneridae</taxon>
        <taxon>Pentapetalae</taxon>
        <taxon>asterids</taxon>
        <taxon>campanulids</taxon>
        <taxon>Aquifoliales</taxon>
        <taxon>Aquifoliaceae</taxon>
        <taxon>Ilex</taxon>
    </lineage>
</organism>
<sequence>VTSRLRLLGLLSNPSCTPCLSTSHNSKSPSSRPQHKTFQVLRWLPQRDLTKQEGETVARIVPITVSDESEEMSPLWLPSPTLSMHQGDPTIPGTLVINLDGADSRELDEILGVGEGSLMRHWVRLVGEEFRGDLGEPTDPKDL</sequence>
<proteinExistence type="predicted"/>
<name>A0ABC8S9T5_9AQUA</name>
<evidence type="ECO:0000313" key="2">
    <source>
        <dbReference type="Proteomes" id="UP001642360"/>
    </source>
</evidence>
<dbReference type="Proteomes" id="UP001642360">
    <property type="component" value="Unassembled WGS sequence"/>
</dbReference>